<reference evidence="3 4" key="2">
    <citation type="journal article" date="2009" name="BMC Microbiol.">
        <title>The genome sequence of Geobacter metallireducens: features of metabolism, physiology and regulation common and dissimilar to Geobacter sulfurreducens.</title>
        <authorList>
            <person name="Aklujkar M."/>
            <person name="Krushkal J."/>
            <person name="DiBartolo G."/>
            <person name="Lapidus A."/>
            <person name="Land M.L."/>
            <person name="Lovley D.R."/>
        </authorList>
    </citation>
    <scope>NUCLEOTIDE SEQUENCE [LARGE SCALE GENOMIC DNA]</scope>
    <source>
        <strain evidence="4">ATCC 53774 / DSM 7210 / GS-15</strain>
    </source>
</reference>
<keyword evidence="3" id="KW-0808">Transferase</keyword>
<dbReference type="KEGG" id="gme:Gmet_2890"/>
<dbReference type="STRING" id="269799.Gmet_2890"/>
<reference evidence="3 4" key="1">
    <citation type="submission" date="2005-10" db="EMBL/GenBank/DDBJ databases">
        <title>Complete sequence of Geobacter metallireducens GS-15.</title>
        <authorList>
            <consortium name="US DOE Joint Genome Institute"/>
            <person name="Copeland A."/>
            <person name="Lucas S."/>
            <person name="Lapidus A."/>
            <person name="Barry K."/>
            <person name="Detter J.C."/>
            <person name="Glavina T."/>
            <person name="Hammon N."/>
            <person name="Israni S."/>
            <person name="Pitluck S."/>
            <person name="Di Bartolo G."/>
            <person name="Chain P."/>
            <person name="Schmutz J."/>
            <person name="Larimer F."/>
            <person name="Land M."/>
            <person name="Kyrpides N."/>
            <person name="Ivanova N."/>
            <person name="Richardson P."/>
        </authorList>
    </citation>
    <scope>NUCLEOTIDE SEQUENCE [LARGE SCALE GENOMIC DNA]</scope>
    <source>
        <strain evidence="4">ATCC 53774 / DSM 7210 / GS-15</strain>
    </source>
</reference>
<organism evidence="3 4">
    <name type="scientific">Geobacter metallireducens (strain ATCC 53774 / DSM 7210 / GS-15)</name>
    <dbReference type="NCBI Taxonomy" id="269799"/>
    <lineage>
        <taxon>Bacteria</taxon>
        <taxon>Pseudomonadati</taxon>
        <taxon>Thermodesulfobacteriota</taxon>
        <taxon>Desulfuromonadia</taxon>
        <taxon>Geobacterales</taxon>
        <taxon>Geobacteraceae</taxon>
        <taxon>Geobacter</taxon>
    </lineage>
</organism>
<dbReference type="Pfam" id="PF13579">
    <property type="entry name" value="Glyco_trans_4_4"/>
    <property type="match status" value="1"/>
</dbReference>
<dbReference type="AlphaFoldDB" id="Q39RL6"/>
<dbReference type="RefSeq" id="WP_004512826.1">
    <property type="nucleotide sequence ID" value="NC_007517.1"/>
</dbReference>
<dbReference type="PANTHER" id="PTHR45947:SF3">
    <property type="entry name" value="SULFOQUINOVOSYL TRANSFERASE SQD2"/>
    <property type="match status" value="1"/>
</dbReference>
<protein>
    <submittedName>
        <fullName evidence="3">Glycosyltransferase, YqgM-like family</fullName>
    </submittedName>
</protein>
<name>Q39RL6_GEOMG</name>
<feature type="domain" description="Glycosyl transferase family 1" evidence="1">
    <location>
        <begin position="214"/>
        <end position="379"/>
    </location>
</feature>
<dbReference type="PANTHER" id="PTHR45947">
    <property type="entry name" value="SULFOQUINOVOSYL TRANSFERASE SQD2"/>
    <property type="match status" value="1"/>
</dbReference>
<dbReference type="InterPro" id="IPR001296">
    <property type="entry name" value="Glyco_trans_1"/>
</dbReference>
<evidence type="ECO:0000259" key="1">
    <source>
        <dbReference type="Pfam" id="PF00534"/>
    </source>
</evidence>
<dbReference type="CDD" id="cd03801">
    <property type="entry name" value="GT4_PimA-like"/>
    <property type="match status" value="1"/>
</dbReference>
<dbReference type="CAZy" id="GT4">
    <property type="family name" value="Glycosyltransferase Family 4"/>
</dbReference>
<evidence type="ECO:0000313" key="4">
    <source>
        <dbReference type="Proteomes" id="UP000007073"/>
    </source>
</evidence>
<dbReference type="EMBL" id="CP000148">
    <property type="protein sequence ID" value="ABB33108.1"/>
    <property type="molecule type" value="Genomic_DNA"/>
</dbReference>
<evidence type="ECO:0000259" key="2">
    <source>
        <dbReference type="Pfam" id="PF13579"/>
    </source>
</evidence>
<dbReference type="HOGENOM" id="CLU_009583_2_2_7"/>
<proteinExistence type="predicted"/>
<accession>Q39RL6</accession>
<sequence length="409" mass="45251">MTSFSPVPGPRSPVPRTLRVLMVAPTPFFADRGCHVRIYEEARALMACGHEVRIATYHLGRDMPGIATDRTVRIPWYRKLSAGPSWHKPYLDILLFVTALRAARRMRPDLIHAHLHEGAFLGVFLKRLVGVPLLFDCQGSLTGELADHGFARQGSLLCRFFARLEGWINRNADAIITSSGAGRDDLVGKWGVPARKVTAFMDGVDTAVFRPYPRDEVRRKLGIASHAPLVVFLGVLNRYQGIDLLLSAMVILKAKGSPVRFLVMGFPEGGYREKARELGVDDMVTFPGRIDYAKAPLYLSAGDLAVSPKVSLTEANGKLFNYMACGLPTVVFDTPINREILGDAGVYARFGDAVDLAARIDSLAGDVEERARLSQLGREHAENNHSWHARGMELSEVYRHLVILLAARR</sequence>
<dbReference type="eggNOG" id="COG0438">
    <property type="taxonomic scope" value="Bacteria"/>
</dbReference>
<dbReference type="InterPro" id="IPR028098">
    <property type="entry name" value="Glyco_trans_4-like_N"/>
</dbReference>
<gene>
    <name evidence="3" type="ordered locus">Gmet_2890</name>
</gene>
<evidence type="ECO:0000313" key="3">
    <source>
        <dbReference type="EMBL" id="ABB33108.1"/>
    </source>
</evidence>
<feature type="domain" description="Glycosyltransferase subfamily 4-like N-terminal" evidence="2">
    <location>
        <begin position="33"/>
        <end position="199"/>
    </location>
</feature>
<dbReference type="Gene3D" id="3.40.50.2000">
    <property type="entry name" value="Glycogen Phosphorylase B"/>
    <property type="match status" value="2"/>
</dbReference>
<dbReference type="InterPro" id="IPR050194">
    <property type="entry name" value="Glycosyltransferase_grp1"/>
</dbReference>
<keyword evidence="4" id="KW-1185">Reference proteome</keyword>
<dbReference type="SUPFAM" id="SSF53756">
    <property type="entry name" value="UDP-Glycosyltransferase/glycogen phosphorylase"/>
    <property type="match status" value="1"/>
</dbReference>
<dbReference type="Pfam" id="PF00534">
    <property type="entry name" value="Glycos_transf_1"/>
    <property type="match status" value="1"/>
</dbReference>
<dbReference type="Proteomes" id="UP000007073">
    <property type="component" value="Chromosome"/>
</dbReference>
<dbReference type="GO" id="GO:0016757">
    <property type="term" value="F:glycosyltransferase activity"/>
    <property type="evidence" value="ECO:0007669"/>
    <property type="project" value="InterPro"/>
</dbReference>